<feature type="region of interest" description="Disordered" evidence="2">
    <location>
        <begin position="275"/>
        <end position="308"/>
    </location>
</feature>
<dbReference type="EMBL" id="QFWV02000002">
    <property type="protein sequence ID" value="RKF08305.1"/>
    <property type="molecule type" value="Genomic_DNA"/>
</dbReference>
<dbReference type="Pfam" id="PF11064">
    <property type="entry name" value="DUF2865"/>
    <property type="match status" value="1"/>
</dbReference>
<feature type="coiled-coil region" evidence="1">
    <location>
        <begin position="55"/>
        <end position="85"/>
    </location>
</feature>
<name>A0A3A8AEM9_9HYPH</name>
<accession>A0A3A8AEM9</accession>
<keyword evidence="3" id="KW-0732">Signal</keyword>
<feature type="signal peptide" evidence="3">
    <location>
        <begin position="1"/>
        <end position="35"/>
    </location>
</feature>
<keyword evidence="1" id="KW-0175">Coiled coil</keyword>
<keyword evidence="5" id="KW-1185">Reference proteome</keyword>
<proteinExistence type="predicted"/>
<reference evidence="4 5" key="1">
    <citation type="journal article" date="2018" name="Int. J. Syst. Bacteriol.">
        <title>Oceaniradius stylonemae gen. nov., sp. nov., isolated from a red alga, Stylonema cornu-cervi.</title>
        <authorList>
            <person name="Jeong S."/>
        </authorList>
    </citation>
    <scope>NUCLEOTIDE SEQUENCE [LARGE SCALE GENOMIC DNA]</scope>
    <source>
        <strain evidence="4 5">StC1</strain>
    </source>
</reference>
<feature type="chain" id="PRO_5017413820" evidence="3">
    <location>
        <begin position="36"/>
        <end position="371"/>
    </location>
</feature>
<evidence type="ECO:0000313" key="5">
    <source>
        <dbReference type="Proteomes" id="UP000246132"/>
    </source>
</evidence>
<evidence type="ECO:0000313" key="4">
    <source>
        <dbReference type="EMBL" id="RKF08305.1"/>
    </source>
</evidence>
<evidence type="ECO:0000256" key="3">
    <source>
        <dbReference type="SAM" id="SignalP"/>
    </source>
</evidence>
<organism evidence="4 5">
    <name type="scientific">Oceaniradius stylonematis</name>
    <dbReference type="NCBI Taxonomy" id="2184161"/>
    <lineage>
        <taxon>Bacteria</taxon>
        <taxon>Pseudomonadati</taxon>
        <taxon>Pseudomonadota</taxon>
        <taxon>Alphaproteobacteria</taxon>
        <taxon>Hyphomicrobiales</taxon>
        <taxon>Ahrensiaceae</taxon>
        <taxon>Oceaniradius</taxon>
    </lineage>
</organism>
<comment type="caution">
    <text evidence="4">The sequence shown here is derived from an EMBL/GenBank/DDBJ whole genome shotgun (WGS) entry which is preliminary data.</text>
</comment>
<evidence type="ECO:0000256" key="1">
    <source>
        <dbReference type="SAM" id="Coils"/>
    </source>
</evidence>
<evidence type="ECO:0000256" key="2">
    <source>
        <dbReference type="SAM" id="MobiDB-lite"/>
    </source>
</evidence>
<dbReference type="InterPro" id="IPR021293">
    <property type="entry name" value="DUF2865"/>
</dbReference>
<dbReference type="AlphaFoldDB" id="A0A3A8AEM9"/>
<sequence length="371" mass="40970">MVYRLFKACVACLCGMAIAMTLVTLTAMSATPAGAQSCNSLQSQLASARRGSGNRAEYRRYAEAAERQQRELRKAQRMYNRQRCRQSGSRQCRSLGSTINQMQANLGKLQRVRDRNRGGASQREIRRLERAVQRACSRSQSTRIASVRREPGTVRRAQPNRNHASRPVAPARPSFAGEHRTLCVRTCDGYFFPISFATNADQFERDKAICAALCPAAPTMLFTHRSGDDDGPRNMTALDGTAYTDLATAFDFRERRRSENCTCGRANTSLIGIEGITPRPSEVPPEQADEEPGRLPPPRFRPDLAADPETRANTAQGLTVGRMTDIARSVSVGEIHDVADSRDEIRVVGGEFLPDPEEAIDLTNPVPTPFP</sequence>
<dbReference type="Proteomes" id="UP000246132">
    <property type="component" value="Unassembled WGS sequence"/>
</dbReference>
<gene>
    <name evidence="4" type="ORF">DEM25_003200</name>
</gene>
<protein>
    <submittedName>
        <fullName evidence="4">DUF2865 domain-containing protein</fullName>
    </submittedName>
</protein>